<dbReference type="FunFam" id="3.30.70.1400:FF:000001">
    <property type="entry name" value="Aminomethyltransferase"/>
    <property type="match status" value="1"/>
</dbReference>
<evidence type="ECO:0000259" key="24">
    <source>
        <dbReference type="Pfam" id="PF18517"/>
    </source>
</evidence>
<dbReference type="InterPro" id="IPR036388">
    <property type="entry name" value="WH-like_DNA-bd_sf"/>
</dbReference>
<evidence type="ECO:0000313" key="26">
    <source>
        <dbReference type="Proteomes" id="UP000583929"/>
    </source>
</evidence>
<feature type="coiled-coil region" evidence="19">
    <location>
        <begin position="489"/>
        <end position="557"/>
    </location>
</feature>
<dbReference type="GO" id="GO:0006310">
    <property type="term" value="P:DNA recombination"/>
    <property type="evidence" value="ECO:0007669"/>
    <property type="project" value="UniProtKB-KW"/>
</dbReference>
<dbReference type="InterPro" id="IPR013977">
    <property type="entry name" value="GcvT_C"/>
</dbReference>
<dbReference type="InterPro" id="IPR040661">
    <property type="entry name" value="LZ3wCH"/>
</dbReference>
<feature type="domain" description="Aminomethyltransferase C-terminal" evidence="23">
    <location>
        <begin position="339"/>
        <end position="399"/>
    </location>
</feature>
<dbReference type="GO" id="GO:0004047">
    <property type="term" value="F:aminomethyltransferase activity"/>
    <property type="evidence" value="ECO:0007669"/>
    <property type="project" value="UniProtKB-EC"/>
</dbReference>
<dbReference type="EMBL" id="JAATIQ010000021">
    <property type="protein sequence ID" value="KAF4399602.1"/>
    <property type="molecule type" value="Genomic_DNA"/>
</dbReference>
<dbReference type="InterPro" id="IPR006223">
    <property type="entry name" value="GcvT"/>
</dbReference>
<evidence type="ECO:0000313" key="25">
    <source>
        <dbReference type="EMBL" id="KAF4399602.1"/>
    </source>
</evidence>
<dbReference type="Pfam" id="PF01571">
    <property type="entry name" value="GCV_T"/>
    <property type="match status" value="1"/>
</dbReference>
<dbReference type="Gene3D" id="2.40.30.110">
    <property type="entry name" value="Aminomethyltransferase beta-barrel domains"/>
    <property type="match status" value="1"/>
</dbReference>
<comment type="subcellular location">
    <subcellularLocation>
        <location evidence="2">Mitochondrion</location>
    </subcellularLocation>
    <subcellularLocation>
        <location evidence="1">Nucleus</location>
    </subcellularLocation>
</comment>
<keyword evidence="11" id="KW-0809">Transit peptide</keyword>
<keyword evidence="12 19" id="KW-0175">Coiled coil</keyword>
<name>A0A7J6HWG2_CANSA</name>
<dbReference type="GO" id="GO:0005634">
    <property type="term" value="C:nucleus"/>
    <property type="evidence" value="ECO:0007669"/>
    <property type="project" value="UniProtKB-SubCell"/>
</dbReference>
<feature type="domain" description="Leucine zipper with capping helix" evidence="24">
    <location>
        <begin position="561"/>
        <end position="617"/>
    </location>
</feature>
<keyword evidence="26" id="KW-1185">Reference proteome</keyword>
<keyword evidence="9" id="KW-0032">Aminotransferase</keyword>
<keyword evidence="15" id="KW-0539">Nucleus</keyword>
<evidence type="ECO:0000256" key="3">
    <source>
        <dbReference type="ARBA" id="ARBA00007922"/>
    </source>
</evidence>
<dbReference type="SUPFAM" id="SSF101790">
    <property type="entry name" value="Aminomethyltransferase beta-barrel domain"/>
    <property type="match status" value="1"/>
</dbReference>
<evidence type="ECO:0000256" key="4">
    <source>
        <dbReference type="ARBA" id="ARBA00008609"/>
    </source>
</evidence>
<dbReference type="AlphaFoldDB" id="A0A7J6HWG2"/>
<comment type="similarity">
    <text evidence="4">Belongs to the GcvT family.</text>
</comment>
<evidence type="ECO:0000256" key="12">
    <source>
        <dbReference type="ARBA" id="ARBA00023054"/>
    </source>
</evidence>
<sequence length="705" mass="78850">MRGGLWQLGQSITRRLAQADKKAVARRYYSAESELKKTVLYDFHVANGGKMVPFAGWSMPIQYKDSIMDSTVNCRENGSLFDVSHMCGLSLKGKDSISFLEKLVIADVASLANGTGTLTVFTNEKGGAIDDSVITKVTDDHIYLVVNAGCRDKDLAHIEEHMKVFKSKGGDVSWHIHDERSLLALQGPLAAPTLQHLMKDDLSKIYFGDFRVLEINGSKCFLTRTGYASFGSKLNIEFVTARYTGEDGFEISVPSENAVDLAKAILEKSEGKVRLTGLGARDSLRLEAGLCLYGNDMEQHITPVEAGLTWAIGKRRRAEGGFLGAEVILKQLETGPSIRRVGLISSGPPARGHSEIKNEKGENIGEVTSGGFSPCLKKNIAMGYVKSGSHKIRKAYIVRYCEVYPLVFNQMAPAPKSDSAEAIVLNFVNEQNRPLNSQNVADALQKFNLKKASIQKALDNLADGGRISFKEYGKQKIYLARQDQFDIPNTEELTQMKEENARLQKQLEEEKKAIGEVEGEIKSLQSNLTLEQILAKEVKLRMEVKEMEDKLEKLRGGITLVKPEDREAIEKLYSEKISQWRKRKRMFKDLWDAITENSPKNLKEFKEELGLEYDEDVDVSLQSLGELLQRGKKRLRGHLWKRIRHMVQVKAIASIGSSIRRVGLIPSGPPTRGHSEIKNEKGENMGKLPMEDLVLALRRTLLWHT</sequence>
<dbReference type="GO" id="GO:0006546">
    <property type="term" value="P:glycine catabolic process"/>
    <property type="evidence" value="ECO:0007669"/>
    <property type="project" value="InterPro"/>
</dbReference>
<dbReference type="Proteomes" id="UP000583929">
    <property type="component" value="Unassembled WGS sequence"/>
</dbReference>
<dbReference type="InterPro" id="IPR010776">
    <property type="entry name" value="Hop2_WH_dom"/>
</dbReference>
<proteinExistence type="inferred from homology"/>
<dbReference type="PANTHER" id="PTHR43757">
    <property type="entry name" value="AMINOMETHYLTRANSFERASE"/>
    <property type="match status" value="1"/>
</dbReference>
<dbReference type="GO" id="GO:0005739">
    <property type="term" value="C:mitochondrion"/>
    <property type="evidence" value="ECO:0007669"/>
    <property type="project" value="UniProtKB-SubCell"/>
</dbReference>
<dbReference type="SUPFAM" id="SSF103025">
    <property type="entry name" value="Folate-binding domain"/>
    <property type="match status" value="1"/>
</dbReference>
<feature type="domain" description="GCVT N-terminal" evidence="21">
    <location>
        <begin position="40"/>
        <end position="314"/>
    </location>
</feature>
<evidence type="ECO:0000256" key="17">
    <source>
        <dbReference type="ARBA" id="ARBA00031395"/>
    </source>
</evidence>
<dbReference type="Gene3D" id="3.30.70.1400">
    <property type="entry name" value="Aminomethyltransferase beta-barrel domains"/>
    <property type="match status" value="1"/>
</dbReference>
<evidence type="ECO:0000256" key="7">
    <source>
        <dbReference type="ARBA" id="ARBA00015825"/>
    </source>
</evidence>
<dbReference type="Pfam" id="PF07106">
    <property type="entry name" value="WHD_TBPIP"/>
    <property type="match status" value="1"/>
</dbReference>
<keyword evidence="13" id="KW-0496">Mitochondrion</keyword>
<evidence type="ECO:0000256" key="10">
    <source>
        <dbReference type="ARBA" id="ARBA00022679"/>
    </source>
</evidence>
<evidence type="ECO:0000256" key="9">
    <source>
        <dbReference type="ARBA" id="ARBA00022576"/>
    </source>
</evidence>
<dbReference type="Gene3D" id="3.30.1360.120">
    <property type="entry name" value="Probable tRNA modification gtpase trme, domain 1"/>
    <property type="match status" value="1"/>
</dbReference>
<dbReference type="GO" id="GO:0008483">
    <property type="term" value="F:transaminase activity"/>
    <property type="evidence" value="ECO:0007669"/>
    <property type="project" value="UniProtKB-KW"/>
</dbReference>
<comment type="subunit">
    <text evidence="5">The glycine cleavage system is composed of four proteins: P, T, L and H.</text>
</comment>
<dbReference type="InterPro" id="IPR006222">
    <property type="entry name" value="GCVT_N"/>
</dbReference>
<feature type="domain" description="Homologous-pairing protein 2 winged helix" evidence="22">
    <location>
        <begin position="420"/>
        <end position="480"/>
    </location>
</feature>
<comment type="caution">
    <text evidence="25">The sequence shown here is derived from an EMBL/GenBank/DDBJ whole genome shotgun (WGS) entry which is preliminary data.</text>
</comment>
<evidence type="ECO:0000256" key="15">
    <source>
        <dbReference type="ARBA" id="ARBA00023242"/>
    </source>
</evidence>
<feature type="region of interest" description="Disordered" evidence="20">
    <location>
        <begin position="663"/>
        <end position="682"/>
    </location>
</feature>
<evidence type="ECO:0000256" key="1">
    <source>
        <dbReference type="ARBA" id="ARBA00004123"/>
    </source>
</evidence>
<evidence type="ECO:0000256" key="2">
    <source>
        <dbReference type="ARBA" id="ARBA00004173"/>
    </source>
</evidence>
<keyword evidence="16" id="KW-0469">Meiosis</keyword>
<keyword evidence="10" id="KW-0808">Transferase</keyword>
<evidence type="ECO:0000259" key="23">
    <source>
        <dbReference type="Pfam" id="PF08669"/>
    </source>
</evidence>
<evidence type="ECO:0000256" key="19">
    <source>
        <dbReference type="SAM" id="Coils"/>
    </source>
</evidence>
<dbReference type="GO" id="GO:0051321">
    <property type="term" value="P:meiotic cell cycle"/>
    <property type="evidence" value="ECO:0007669"/>
    <property type="project" value="UniProtKB-KW"/>
</dbReference>
<dbReference type="FunFam" id="1.10.10.10:FF:000394">
    <property type="entry name" value="Homologous-pairing protein 2 homolog"/>
    <property type="match status" value="1"/>
</dbReference>
<evidence type="ECO:0000256" key="6">
    <source>
        <dbReference type="ARBA" id="ARBA00012616"/>
    </source>
</evidence>
<dbReference type="Gene3D" id="4.10.1250.10">
    <property type="entry name" value="Aminomethyltransferase fragment"/>
    <property type="match status" value="1"/>
</dbReference>
<dbReference type="Pfam" id="PF18517">
    <property type="entry name" value="LZ3wCH"/>
    <property type="match status" value="1"/>
</dbReference>
<evidence type="ECO:0000259" key="22">
    <source>
        <dbReference type="Pfam" id="PF07106"/>
    </source>
</evidence>
<dbReference type="NCBIfam" id="TIGR00528">
    <property type="entry name" value="gcvT"/>
    <property type="match status" value="1"/>
</dbReference>
<dbReference type="InterPro" id="IPR028896">
    <property type="entry name" value="GcvT/YgfZ/DmdA"/>
</dbReference>
<dbReference type="GO" id="GO:0005960">
    <property type="term" value="C:glycine cleavage complex"/>
    <property type="evidence" value="ECO:0007669"/>
    <property type="project" value="InterPro"/>
</dbReference>
<dbReference type="InterPro" id="IPR029043">
    <property type="entry name" value="GcvT/YgfZ_C"/>
</dbReference>
<evidence type="ECO:0000256" key="13">
    <source>
        <dbReference type="ARBA" id="ARBA00023128"/>
    </source>
</evidence>
<dbReference type="Pfam" id="PF08669">
    <property type="entry name" value="GCV_T_C"/>
    <property type="match status" value="1"/>
</dbReference>
<dbReference type="EC" id="2.1.2.10" evidence="6"/>
<evidence type="ECO:0000256" key="20">
    <source>
        <dbReference type="SAM" id="MobiDB-lite"/>
    </source>
</evidence>
<dbReference type="Gene3D" id="1.10.10.10">
    <property type="entry name" value="Winged helix-like DNA-binding domain superfamily/Winged helix DNA-binding domain"/>
    <property type="match status" value="1"/>
</dbReference>
<organism evidence="25 26">
    <name type="scientific">Cannabis sativa</name>
    <name type="common">Hemp</name>
    <name type="synonym">Marijuana</name>
    <dbReference type="NCBI Taxonomy" id="3483"/>
    <lineage>
        <taxon>Eukaryota</taxon>
        <taxon>Viridiplantae</taxon>
        <taxon>Streptophyta</taxon>
        <taxon>Embryophyta</taxon>
        <taxon>Tracheophyta</taxon>
        <taxon>Spermatophyta</taxon>
        <taxon>Magnoliopsida</taxon>
        <taxon>eudicotyledons</taxon>
        <taxon>Gunneridae</taxon>
        <taxon>Pentapetalae</taxon>
        <taxon>rosids</taxon>
        <taxon>fabids</taxon>
        <taxon>Rosales</taxon>
        <taxon>Cannabaceae</taxon>
        <taxon>Cannabis</taxon>
    </lineage>
</organism>
<dbReference type="PANTHER" id="PTHR43757:SF2">
    <property type="entry name" value="AMINOMETHYLTRANSFERASE, MITOCHONDRIAL"/>
    <property type="match status" value="1"/>
</dbReference>
<evidence type="ECO:0000256" key="14">
    <source>
        <dbReference type="ARBA" id="ARBA00023172"/>
    </source>
</evidence>
<reference evidence="25 26" key="1">
    <citation type="journal article" date="2020" name="bioRxiv">
        <title>Sequence and annotation of 42 cannabis genomes reveals extensive copy number variation in cannabinoid synthesis and pathogen resistance genes.</title>
        <authorList>
            <person name="Mckernan K.J."/>
            <person name="Helbert Y."/>
            <person name="Kane L.T."/>
            <person name="Ebling H."/>
            <person name="Zhang L."/>
            <person name="Liu B."/>
            <person name="Eaton Z."/>
            <person name="Mclaughlin S."/>
            <person name="Kingan S."/>
            <person name="Baybayan P."/>
            <person name="Concepcion G."/>
            <person name="Jordan M."/>
            <person name="Riva A."/>
            <person name="Barbazuk W."/>
            <person name="Harkins T."/>
        </authorList>
    </citation>
    <scope>NUCLEOTIDE SEQUENCE [LARGE SCALE GENOMIC DNA]</scope>
    <source>
        <strain evidence="26">cv. Jamaican Lion 4</strain>
        <tissue evidence="25">Leaf</tissue>
    </source>
</reference>
<evidence type="ECO:0000256" key="16">
    <source>
        <dbReference type="ARBA" id="ARBA00023254"/>
    </source>
</evidence>
<evidence type="ECO:0000256" key="5">
    <source>
        <dbReference type="ARBA" id="ARBA00011690"/>
    </source>
</evidence>
<gene>
    <name evidence="25" type="ORF">G4B88_022685</name>
</gene>
<dbReference type="InterPro" id="IPR027266">
    <property type="entry name" value="TrmE/GcvT-like"/>
</dbReference>
<accession>A0A7J6HWG2</accession>
<keyword evidence="14" id="KW-0233">DNA recombination</keyword>
<evidence type="ECO:0000259" key="21">
    <source>
        <dbReference type="Pfam" id="PF01571"/>
    </source>
</evidence>
<comment type="similarity">
    <text evidence="3">Belongs to the HOP2 family.</text>
</comment>
<dbReference type="FunFam" id="4.10.1250.10:FF:000002">
    <property type="entry name" value="Aminomethyltransferase"/>
    <property type="match status" value="1"/>
</dbReference>
<evidence type="ECO:0000256" key="8">
    <source>
        <dbReference type="ARBA" id="ARBA00016093"/>
    </source>
</evidence>
<comment type="catalytic activity">
    <reaction evidence="18">
        <text>N(6)-[(R)-S(8)-aminomethyldihydrolipoyl]-L-lysyl-[protein] + (6S)-5,6,7,8-tetrahydrofolate = N(6)-[(R)-dihydrolipoyl]-L-lysyl-[protein] + (6R)-5,10-methylene-5,6,7,8-tetrahydrofolate + NH4(+)</text>
        <dbReference type="Rhea" id="RHEA:16945"/>
        <dbReference type="Rhea" id="RHEA-COMP:10475"/>
        <dbReference type="Rhea" id="RHEA-COMP:10492"/>
        <dbReference type="ChEBI" id="CHEBI:15636"/>
        <dbReference type="ChEBI" id="CHEBI:28938"/>
        <dbReference type="ChEBI" id="CHEBI:57453"/>
        <dbReference type="ChEBI" id="CHEBI:83100"/>
        <dbReference type="ChEBI" id="CHEBI:83143"/>
        <dbReference type="EC" id="2.1.2.10"/>
    </reaction>
</comment>
<evidence type="ECO:0000256" key="18">
    <source>
        <dbReference type="ARBA" id="ARBA00047665"/>
    </source>
</evidence>
<protein>
    <recommendedName>
        <fullName evidence="7">Aminomethyltransferase, mitochondrial</fullName>
        <ecNumber evidence="6">2.1.2.10</ecNumber>
    </recommendedName>
    <alternativeName>
        <fullName evidence="17">Glycine cleavage system T protein</fullName>
    </alternativeName>
    <alternativeName>
        <fullName evidence="8">Homologous-pairing protein 2 homolog</fullName>
    </alternativeName>
</protein>
<evidence type="ECO:0000256" key="11">
    <source>
        <dbReference type="ARBA" id="ARBA00022946"/>
    </source>
</evidence>
<feature type="compositionally biased region" description="Basic and acidic residues" evidence="20">
    <location>
        <begin position="673"/>
        <end position="682"/>
    </location>
</feature>